<feature type="compositionally biased region" description="Polar residues" evidence="1">
    <location>
        <begin position="196"/>
        <end position="213"/>
    </location>
</feature>
<dbReference type="InterPro" id="IPR034857">
    <property type="entry name" value="PB1_TFG"/>
</dbReference>
<evidence type="ECO:0000313" key="3">
    <source>
        <dbReference type="EMBL" id="CAH3026027.1"/>
    </source>
</evidence>
<feature type="compositionally biased region" description="Low complexity" evidence="1">
    <location>
        <begin position="304"/>
        <end position="317"/>
    </location>
</feature>
<name>A0ABN8MCC5_9CNID</name>
<evidence type="ECO:0000259" key="2">
    <source>
        <dbReference type="PROSITE" id="PS51745"/>
    </source>
</evidence>
<feature type="compositionally biased region" description="Low complexity" evidence="1">
    <location>
        <begin position="374"/>
        <end position="402"/>
    </location>
</feature>
<dbReference type="PROSITE" id="PS51745">
    <property type="entry name" value="PB1"/>
    <property type="match status" value="1"/>
</dbReference>
<comment type="caution">
    <text evidence="3">The sequence shown here is derived from an EMBL/GenBank/DDBJ whole genome shotgun (WGS) entry which is preliminary data.</text>
</comment>
<dbReference type="PANTHER" id="PTHR15335:SF7">
    <property type="entry name" value="PROTEIN TFG"/>
    <property type="match status" value="1"/>
</dbReference>
<dbReference type="InterPro" id="IPR053793">
    <property type="entry name" value="PB1-like"/>
</dbReference>
<evidence type="ECO:0000256" key="1">
    <source>
        <dbReference type="SAM" id="MobiDB-lite"/>
    </source>
</evidence>
<reference evidence="3 4" key="1">
    <citation type="submission" date="2022-05" db="EMBL/GenBank/DDBJ databases">
        <authorList>
            <consortium name="Genoscope - CEA"/>
            <person name="William W."/>
        </authorList>
    </citation>
    <scope>NUCLEOTIDE SEQUENCE [LARGE SCALE GENOMIC DNA]</scope>
</reference>
<feature type="compositionally biased region" description="Low complexity" evidence="1">
    <location>
        <begin position="260"/>
        <end position="278"/>
    </location>
</feature>
<dbReference type="PANTHER" id="PTHR15335">
    <property type="entry name" value="PROTEIN TFG"/>
    <property type="match status" value="1"/>
</dbReference>
<protein>
    <recommendedName>
        <fullName evidence="2">PB1 domain-containing protein</fullName>
    </recommendedName>
</protein>
<feature type="compositionally biased region" description="Low complexity" evidence="1">
    <location>
        <begin position="334"/>
        <end position="367"/>
    </location>
</feature>
<dbReference type="Proteomes" id="UP001159427">
    <property type="component" value="Unassembled WGS sequence"/>
</dbReference>
<proteinExistence type="predicted"/>
<evidence type="ECO:0000313" key="4">
    <source>
        <dbReference type="Proteomes" id="UP001159427"/>
    </source>
</evidence>
<feature type="domain" description="PB1" evidence="2">
    <location>
        <begin position="30"/>
        <end position="111"/>
    </location>
</feature>
<feature type="compositionally biased region" description="Polar residues" evidence="1">
    <location>
        <begin position="154"/>
        <end position="172"/>
    </location>
</feature>
<organism evidence="3 4">
    <name type="scientific">Porites evermanni</name>
    <dbReference type="NCBI Taxonomy" id="104178"/>
    <lineage>
        <taxon>Eukaryota</taxon>
        <taxon>Metazoa</taxon>
        <taxon>Cnidaria</taxon>
        <taxon>Anthozoa</taxon>
        <taxon>Hexacorallia</taxon>
        <taxon>Scleractinia</taxon>
        <taxon>Fungiina</taxon>
        <taxon>Poritidae</taxon>
        <taxon>Porites</taxon>
    </lineage>
</organism>
<feature type="compositionally biased region" description="Polar residues" evidence="1">
    <location>
        <begin position="279"/>
        <end position="294"/>
    </location>
</feature>
<dbReference type="SUPFAM" id="SSF54277">
    <property type="entry name" value="CAD &amp; PB1 domains"/>
    <property type="match status" value="1"/>
</dbReference>
<dbReference type="Gene3D" id="3.10.20.90">
    <property type="entry name" value="Phosphatidylinositol 3-kinase Catalytic Subunit, Chain A, domain 1"/>
    <property type="match status" value="1"/>
</dbReference>
<dbReference type="SMART" id="SM00666">
    <property type="entry name" value="PB1"/>
    <property type="match status" value="1"/>
</dbReference>
<dbReference type="CDD" id="cd06401">
    <property type="entry name" value="PB1_TFG"/>
    <property type="match status" value="1"/>
</dbReference>
<dbReference type="Pfam" id="PF00564">
    <property type="entry name" value="PB1"/>
    <property type="match status" value="1"/>
</dbReference>
<dbReference type="InterPro" id="IPR000270">
    <property type="entry name" value="PB1_dom"/>
</dbReference>
<dbReference type="EMBL" id="CALNXI010000385">
    <property type="protein sequence ID" value="CAH3026027.1"/>
    <property type="molecule type" value="Genomic_DNA"/>
</dbReference>
<gene>
    <name evidence="3" type="ORF">PEVE_00027894</name>
</gene>
<keyword evidence="4" id="KW-1185">Reference proteome</keyword>
<feature type="region of interest" description="Disordered" evidence="1">
    <location>
        <begin position="143"/>
        <end position="402"/>
    </location>
</feature>
<accession>A0ABN8MCC5</accession>
<sequence>MNYTPDTFSIGVAGNRGVNFVSGNVDLSGALIIKARLGDDIRCIPIHNEDLTYDDLLLMMQRVFRGKLSSTDDITIKYKDEDGDLVTIFDSSDLGFAKTVSRMLKITLFVNGIPRPPEHTLVAEFRRELTQLRDRVNYLLNRLDTSDDSESPKGEQQQPVEKRNVQVSSQERLPSAHVPPLKPTPEVTMFDPLATDKQQADSSTGTVPQQLYPSTDAGVKPQGDLSSQGYPSSTSPSQSMQLPLQQSIAPSAPSSKVPAGTSYTQQPQYPPQGTQPSQAPAQSYAPTSTQTQSGYPGGSTAAAYPTSQQSYSQTSQPGYTPQSQSYSAAGVTPYSSTGQSQMQYQGGYAQQQTQPQAQAQQQPAAQSGYGGAQGYPSNQQYPQQAAYNQYYNYQQQQPYPNY</sequence>
<feature type="compositionally biased region" description="Low complexity" evidence="1">
    <location>
        <begin position="225"/>
        <end position="247"/>
    </location>
</feature>
<feature type="compositionally biased region" description="Polar residues" evidence="1">
    <location>
        <begin position="318"/>
        <end position="327"/>
    </location>
</feature>
<dbReference type="InterPro" id="IPR033512">
    <property type="entry name" value="TFG"/>
</dbReference>